<dbReference type="EMBL" id="LT907975">
    <property type="protein sequence ID" value="SOB58390.1"/>
    <property type="molecule type" value="Genomic_DNA"/>
</dbReference>
<feature type="domain" description="Spore protein YkvP N-terminal" evidence="1">
    <location>
        <begin position="111"/>
        <end position="187"/>
    </location>
</feature>
<dbReference type="InterPro" id="IPR024542">
    <property type="entry name" value="YkvP_N"/>
</dbReference>
<dbReference type="KEGG" id="pprf:DPRO_1496"/>
<evidence type="ECO:0000313" key="4">
    <source>
        <dbReference type="Proteomes" id="UP000219215"/>
    </source>
</evidence>
<organism evidence="3 4">
    <name type="scientific">Pseudodesulfovibrio profundus</name>
    <dbReference type="NCBI Taxonomy" id="57320"/>
    <lineage>
        <taxon>Bacteria</taxon>
        <taxon>Pseudomonadati</taxon>
        <taxon>Thermodesulfobacteriota</taxon>
        <taxon>Desulfovibrionia</taxon>
        <taxon>Desulfovibrionales</taxon>
        <taxon>Desulfovibrionaceae</taxon>
    </lineage>
</organism>
<dbReference type="Pfam" id="PF13524">
    <property type="entry name" value="Glyco_trans_1_2"/>
    <property type="match status" value="1"/>
</dbReference>
<gene>
    <name evidence="3" type="ORF">DPRO_1496</name>
</gene>
<dbReference type="InterPro" id="IPR055259">
    <property type="entry name" value="YkvP/CgeB_Glyco_trans-like"/>
</dbReference>
<reference evidence="4" key="1">
    <citation type="submission" date="2017-09" db="EMBL/GenBank/DDBJ databases">
        <authorList>
            <person name="Regsiter A."/>
            <person name="William W."/>
        </authorList>
    </citation>
    <scope>NUCLEOTIDE SEQUENCE [LARGE SCALE GENOMIC DNA]</scope>
    <source>
        <strain evidence="4">500-1</strain>
    </source>
</reference>
<dbReference type="RefSeq" id="WP_232005738.1">
    <property type="nucleotide sequence ID" value="NZ_LT907975.1"/>
</dbReference>
<proteinExistence type="predicted"/>
<evidence type="ECO:0000259" key="2">
    <source>
        <dbReference type="Pfam" id="PF13524"/>
    </source>
</evidence>
<accession>A0A2C8F6Y8</accession>
<dbReference type="AlphaFoldDB" id="A0A2C8F6Y8"/>
<protein>
    <submittedName>
        <fullName evidence="3">CgeB family protein</fullName>
    </submittedName>
</protein>
<dbReference type="Proteomes" id="UP000219215">
    <property type="component" value="Chromosome DPRO"/>
</dbReference>
<dbReference type="Pfam" id="PF12996">
    <property type="entry name" value="DUF3880"/>
    <property type="match status" value="1"/>
</dbReference>
<name>A0A2C8F6Y8_9BACT</name>
<evidence type="ECO:0000259" key="1">
    <source>
        <dbReference type="Pfam" id="PF12996"/>
    </source>
</evidence>
<sequence>MDKITGDGYIGPMQKSTAWPKFDKAQPRILLLTSQYFLIGELQAACERLGIEHLLMDFDTKEMDLDTFVSKMISTLSSFKPDFVLTVNHLGVDREGFLPTLLNKYDVPLASWFVDNPHLILGAYNNLHEAKTALFTWDADNMESLRKMGFDNVFHLPLGADPTRLVPNRPEPVEEWRAPISFVGNSMLTKTIKRIEAAQPSQRLIESGMIVARAFGQSDEPNAGRFLKRNFPELRDDYEALAHPVRQQAFDTFITWQSTLMYRLDCILRILDYSPLIVGDPGWKELLRGRDGWRYHSELSYYQDLPDFYPLSDINFNCTSQQMKGAVNQRVFDVPCCGAFLLTDYRRQLEDLFEPGREIIYYNEPDEIPGLIEIYKDAPEKRKRIADAARKRILAEHTYDHRMLSLVDCMRKTFA</sequence>
<evidence type="ECO:0000313" key="3">
    <source>
        <dbReference type="EMBL" id="SOB58390.1"/>
    </source>
</evidence>
<feature type="domain" description="Spore protein YkvP/CgeB glycosyl transferase-like" evidence="2">
    <location>
        <begin position="276"/>
        <end position="406"/>
    </location>
</feature>
<keyword evidence="4" id="KW-1185">Reference proteome</keyword>